<sequence length="177" mass="18985">MSIHRHRRTGRSIAGPRSQRGAVLYVALMMLVLLALIGVTAMQVTGLQERMTASYRSANLAFQGAEGRAREREIAIARQVKSSGVEALQIDAPICSAEGFDPSGWAESLKYANPLPADTKLSYVRRIDECVSAGGSISSGKEPVSENTNLIFQVTAYAVDRGTNPGSDSVIDTIFVP</sequence>
<name>A0AAU9AJV3_LYSEN</name>
<dbReference type="AlphaFoldDB" id="A0AAU9AJV3"/>
<organism evidence="3 4">
    <name type="scientific">Lysobacter enzymogenes</name>
    <dbReference type="NCBI Taxonomy" id="69"/>
    <lineage>
        <taxon>Bacteria</taxon>
        <taxon>Pseudomonadati</taxon>
        <taxon>Pseudomonadota</taxon>
        <taxon>Gammaproteobacteria</taxon>
        <taxon>Lysobacterales</taxon>
        <taxon>Lysobacteraceae</taxon>
        <taxon>Lysobacter</taxon>
    </lineage>
</organism>
<dbReference type="Pfam" id="PF14341">
    <property type="entry name" value="PilX_N"/>
    <property type="match status" value="1"/>
</dbReference>
<feature type="transmembrane region" description="Helical" evidence="1">
    <location>
        <begin position="21"/>
        <end position="42"/>
    </location>
</feature>
<keyword evidence="1" id="KW-0812">Transmembrane</keyword>
<dbReference type="GeneID" id="83063420"/>
<dbReference type="InterPro" id="IPR025746">
    <property type="entry name" value="PilX_N_dom"/>
</dbReference>
<evidence type="ECO:0000259" key="2">
    <source>
        <dbReference type="Pfam" id="PF14341"/>
    </source>
</evidence>
<keyword evidence="1" id="KW-1133">Transmembrane helix</keyword>
<dbReference type="KEGG" id="lem:LEN_1551"/>
<evidence type="ECO:0000313" key="4">
    <source>
        <dbReference type="Proteomes" id="UP000218824"/>
    </source>
</evidence>
<dbReference type="RefSeq" id="WP_074872417.1">
    <property type="nucleotide sequence ID" value="NZ_AP014940.1"/>
</dbReference>
<feature type="domain" description="Type 4 fimbrial biogenesis protein PilX N-terminal" evidence="2">
    <location>
        <begin position="20"/>
        <end position="68"/>
    </location>
</feature>
<accession>A0AAU9AJV3</accession>
<dbReference type="Proteomes" id="UP000218824">
    <property type="component" value="Chromosome"/>
</dbReference>
<keyword evidence="1" id="KW-0472">Membrane</keyword>
<protein>
    <submittedName>
        <fullName evidence="3">PilX protein</fullName>
    </submittedName>
</protein>
<proteinExistence type="predicted"/>
<gene>
    <name evidence="3" type="primary">pilX</name>
    <name evidence="3" type="ORF">LEN_1551</name>
</gene>
<evidence type="ECO:0000313" key="3">
    <source>
        <dbReference type="EMBL" id="BAV97038.1"/>
    </source>
</evidence>
<dbReference type="EMBL" id="AP014940">
    <property type="protein sequence ID" value="BAV97038.1"/>
    <property type="molecule type" value="Genomic_DNA"/>
</dbReference>
<reference evidence="3 4" key="1">
    <citation type="journal article" date="2017" name="DNA Res.">
        <title>Complete genome sequence and expression profile of the commercial lytic enzyme producer Lysobacter enzymogenes M497-1.</title>
        <authorList>
            <person name="Takami H."/>
            <person name="Toyoda A."/>
            <person name="Uchiyama I."/>
            <person name="Itoh T."/>
            <person name="Takaki Y."/>
            <person name="Arai W."/>
            <person name="Nishi S."/>
            <person name="Kawai M."/>
            <person name="Shinya K."/>
            <person name="Ikeda H."/>
        </authorList>
    </citation>
    <scope>NUCLEOTIDE SEQUENCE [LARGE SCALE GENOMIC DNA]</scope>
    <source>
        <strain evidence="3 4">M497-1</strain>
    </source>
</reference>
<evidence type="ECO:0000256" key="1">
    <source>
        <dbReference type="SAM" id="Phobius"/>
    </source>
</evidence>